<evidence type="ECO:0000313" key="7">
    <source>
        <dbReference type="EMBL" id="POS74280.1"/>
    </source>
</evidence>
<keyword evidence="1" id="KW-0479">Metal-binding</keyword>
<dbReference type="Gene3D" id="3.30.160.60">
    <property type="entry name" value="Classic Zinc Finger"/>
    <property type="match status" value="1"/>
</dbReference>
<dbReference type="Pfam" id="PF12171">
    <property type="entry name" value="zf-C2H2_jaz"/>
    <property type="match status" value="1"/>
</dbReference>
<dbReference type="GO" id="GO:0046540">
    <property type="term" value="C:U4/U6 x U5 tri-snRNP complex"/>
    <property type="evidence" value="ECO:0007669"/>
    <property type="project" value="TreeGrafter"/>
</dbReference>
<dbReference type="InterPro" id="IPR022755">
    <property type="entry name" value="Znf_C2H2_jaz"/>
</dbReference>
<organism evidence="7 8">
    <name type="scientific">Diaporthe helianthi</name>
    <dbReference type="NCBI Taxonomy" id="158607"/>
    <lineage>
        <taxon>Eukaryota</taxon>
        <taxon>Fungi</taxon>
        <taxon>Dikarya</taxon>
        <taxon>Ascomycota</taxon>
        <taxon>Pezizomycotina</taxon>
        <taxon>Sordariomycetes</taxon>
        <taxon>Sordariomycetidae</taxon>
        <taxon>Diaporthales</taxon>
        <taxon>Diaporthaceae</taxon>
        <taxon>Diaporthe</taxon>
    </lineage>
</organism>
<dbReference type="PANTHER" id="PTHR45986">
    <property type="entry name" value="ZINC FINGER MATRIN-TYPE PROTEIN 2"/>
    <property type="match status" value="1"/>
</dbReference>
<keyword evidence="3" id="KW-0862">Zinc</keyword>
<keyword evidence="2" id="KW-0863">Zinc-finger</keyword>
<dbReference type="InterPro" id="IPR003604">
    <property type="entry name" value="Matrin/U1-like-C_Znf_C2H2"/>
</dbReference>
<gene>
    <name evidence="7" type="ORF">DHEL01_v207325</name>
</gene>
<dbReference type="AlphaFoldDB" id="A0A2P5HVI9"/>
<evidence type="ECO:0000256" key="3">
    <source>
        <dbReference type="ARBA" id="ARBA00022833"/>
    </source>
</evidence>
<comment type="caution">
    <text evidence="7">The sequence shown here is derived from an EMBL/GenBank/DDBJ whole genome shotgun (WGS) entry which is preliminary data.</text>
</comment>
<dbReference type="GO" id="GO:0005681">
    <property type="term" value="C:spliceosomal complex"/>
    <property type="evidence" value="ECO:0007669"/>
    <property type="project" value="InterPro"/>
</dbReference>
<evidence type="ECO:0000256" key="2">
    <source>
        <dbReference type="ARBA" id="ARBA00022771"/>
    </source>
</evidence>
<dbReference type="SUPFAM" id="SSF57667">
    <property type="entry name" value="beta-beta-alpha zinc fingers"/>
    <property type="match status" value="1"/>
</dbReference>
<keyword evidence="8" id="KW-1185">Reference proteome</keyword>
<evidence type="ECO:0000259" key="6">
    <source>
        <dbReference type="PROSITE" id="PS00028"/>
    </source>
</evidence>
<accession>A0A2P5HVI9</accession>
<dbReference type="EMBL" id="MAVT02000656">
    <property type="protein sequence ID" value="POS74280.1"/>
    <property type="molecule type" value="Genomic_DNA"/>
</dbReference>
<dbReference type="InterPro" id="IPR040107">
    <property type="entry name" value="Snu23"/>
</dbReference>
<dbReference type="PANTHER" id="PTHR45986:SF1">
    <property type="entry name" value="ZINC FINGER MATRIN-TYPE PROTEIN 2"/>
    <property type="match status" value="1"/>
</dbReference>
<feature type="compositionally biased region" description="Basic and acidic residues" evidence="5">
    <location>
        <begin position="176"/>
        <end position="217"/>
    </location>
</feature>
<reference evidence="7" key="1">
    <citation type="submission" date="2017-09" db="EMBL/GenBank/DDBJ databases">
        <title>Polyketide synthases of a Diaporthe helianthi virulent isolate.</title>
        <authorList>
            <person name="Baroncelli R."/>
        </authorList>
    </citation>
    <scope>NUCLEOTIDE SEQUENCE [LARGE SCALE GENOMIC DNA]</scope>
    <source>
        <strain evidence="7">7/96</strain>
    </source>
</reference>
<dbReference type="PROSITE" id="PS00028">
    <property type="entry name" value="ZINC_FINGER_C2H2_1"/>
    <property type="match status" value="1"/>
</dbReference>
<keyword evidence="4" id="KW-0539">Nucleus</keyword>
<dbReference type="GO" id="GO:0000398">
    <property type="term" value="P:mRNA splicing, via spliceosome"/>
    <property type="evidence" value="ECO:0007669"/>
    <property type="project" value="InterPro"/>
</dbReference>
<dbReference type="InterPro" id="IPR036236">
    <property type="entry name" value="Znf_C2H2_sf"/>
</dbReference>
<dbReference type="STRING" id="158607.A0A2P5HVI9"/>
<dbReference type="InterPro" id="IPR013087">
    <property type="entry name" value="Znf_C2H2_type"/>
</dbReference>
<feature type="domain" description="C2H2-type" evidence="6">
    <location>
        <begin position="104"/>
        <end position="126"/>
    </location>
</feature>
<dbReference type="GO" id="GO:0003676">
    <property type="term" value="F:nucleic acid binding"/>
    <property type="evidence" value="ECO:0007669"/>
    <property type="project" value="InterPro"/>
</dbReference>
<dbReference type="SMART" id="SM00451">
    <property type="entry name" value="ZnF_U1"/>
    <property type="match status" value="1"/>
</dbReference>
<dbReference type="Proteomes" id="UP000094444">
    <property type="component" value="Unassembled WGS sequence"/>
</dbReference>
<evidence type="ECO:0000256" key="5">
    <source>
        <dbReference type="SAM" id="MobiDB-lite"/>
    </source>
</evidence>
<evidence type="ECO:0000313" key="8">
    <source>
        <dbReference type="Proteomes" id="UP000094444"/>
    </source>
</evidence>
<evidence type="ECO:0000256" key="4">
    <source>
        <dbReference type="ARBA" id="ARBA00023242"/>
    </source>
</evidence>
<dbReference type="GO" id="GO:0008270">
    <property type="term" value="F:zinc ion binding"/>
    <property type="evidence" value="ECO:0007669"/>
    <property type="project" value="UniProtKB-KW"/>
</dbReference>
<dbReference type="OrthoDB" id="30343at2759"/>
<name>A0A2P5HVI9_DIAHE</name>
<protein>
    <recommendedName>
        <fullName evidence="6">C2H2-type domain-containing protein</fullName>
    </recommendedName>
</protein>
<proteinExistence type="predicted"/>
<sequence>MSKSGGGGGAYGQAADDTSFRKKYDLDEYAAKAKAREAAEREESKARYEAKLAGKKYFKPMTGEETLTQARSAVLDLSRHVGKTQLVAAGAGVGKRGRGAGFYCDACDLTFKDNKQWVEHINSMQHIRAVGQTGEVRAASAEDVHRRIDEVWERKLELERERETSLQERIKIHEEDEAREREERRRKRKEAEERRRAEKEKEKSIKMEYGEDVRIEGEHDEEDMMAAMGIAGFGTSKK</sequence>
<feature type="region of interest" description="Disordered" evidence="5">
    <location>
        <begin position="176"/>
        <end position="221"/>
    </location>
</feature>
<dbReference type="InParanoid" id="A0A2P5HVI9"/>
<evidence type="ECO:0000256" key="1">
    <source>
        <dbReference type="ARBA" id="ARBA00022723"/>
    </source>
</evidence>